<dbReference type="Proteomes" id="UP000054248">
    <property type="component" value="Unassembled WGS sequence"/>
</dbReference>
<reference evidence="2 3" key="1">
    <citation type="submission" date="2014-04" db="EMBL/GenBank/DDBJ databases">
        <authorList>
            <consortium name="DOE Joint Genome Institute"/>
            <person name="Kuo A."/>
            <person name="Girlanda M."/>
            <person name="Perotto S."/>
            <person name="Kohler A."/>
            <person name="Nagy L.G."/>
            <person name="Floudas D."/>
            <person name="Copeland A."/>
            <person name="Barry K.W."/>
            <person name="Cichocki N."/>
            <person name="Veneault-Fourrey C."/>
            <person name="LaButti K."/>
            <person name="Lindquist E.A."/>
            <person name="Lipzen A."/>
            <person name="Lundell T."/>
            <person name="Morin E."/>
            <person name="Murat C."/>
            <person name="Sun H."/>
            <person name="Tunlid A."/>
            <person name="Henrissat B."/>
            <person name="Grigoriev I.V."/>
            <person name="Hibbett D.S."/>
            <person name="Martin F."/>
            <person name="Nordberg H.P."/>
            <person name="Cantor M.N."/>
            <person name="Hua S.X."/>
        </authorList>
    </citation>
    <scope>NUCLEOTIDE SEQUENCE [LARGE SCALE GENOMIC DNA]</scope>
    <source>
        <strain evidence="2 3">MUT 4182</strain>
    </source>
</reference>
<dbReference type="AlphaFoldDB" id="A0A0C3QBJ5"/>
<proteinExistence type="predicted"/>
<feature type="transmembrane region" description="Helical" evidence="1">
    <location>
        <begin position="87"/>
        <end position="104"/>
    </location>
</feature>
<name>A0A0C3QBJ5_9AGAM</name>
<dbReference type="HOGENOM" id="CLU_2225128_0_0_1"/>
<keyword evidence="1" id="KW-0812">Transmembrane</keyword>
<keyword evidence="3" id="KW-1185">Reference proteome</keyword>
<organism evidence="2 3">
    <name type="scientific">Tulasnella calospora MUT 4182</name>
    <dbReference type="NCBI Taxonomy" id="1051891"/>
    <lineage>
        <taxon>Eukaryota</taxon>
        <taxon>Fungi</taxon>
        <taxon>Dikarya</taxon>
        <taxon>Basidiomycota</taxon>
        <taxon>Agaricomycotina</taxon>
        <taxon>Agaricomycetes</taxon>
        <taxon>Cantharellales</taxon>
        <taxon>Tulasnellaceae</taxon>
        <taxon>Tulasnella</taxon>
    </lineage>
</organism>
<evidence type="ECO:0000256" key="1">
    <source>
        <dbReference type="SAM" id="Phobius"/>
    </source>
</evidence>
<evidence type="ECO:0000313" key="3">
    <source>
        <dbReference type="Proteomes" id="UP000054248"/>
    </source>
</evidence>
<dbReference type="EMBL" id="KN823108">
    <property type="protein sequence ID" value="KIO22511.1"/>
    <property type="molecule type" value="Genomic_DNA"/>
</dbReference>
<protein>
    <submittedName>
        <fullName evidence="2">Uncharacterized protein</fullName>
    </submittedName>
</protein>
<keyword evidence="1" id="KW-1133">Transmembrane helix</keyword>
<sequence>MKNMLEHLATTKRSGRICSLGTPGKRFGHPGLLQHAYLASTEKIGRSGLKLISLSSYFSRAVEARFCKHFATPTGNDLIMDRIWPRLVFILFWNDVVIYCYAALVL</sequence>
<keyword evidence="1" id="KW-0472">Membrane</keyword>
<accession>A0A0C3QBJ5</accession>
<reference evidence="3" key="2">
    <citation type="submission" date="2015-01" db="EMBL/GenBank/DDBJ databases">
        <title>Evolutionary Origins and Diversification of the Mycorrhizal Mutualists.</title>
        <authorList>
            <consortium name="DOE Joint Genome Institute"/>
            <consortium name="Mycorrhizal Genomics Consortium"/>
            <person name="Kohler A."/>
            <person name="Kuo A."/>
            <person name="Nagy L.G."/>
            <person name="Floudas D."/>
            <person name="Copeland A."/>
            <person name="Barry K.W."/>
            <person name="Cichocki N."/>
            <person name="Veneault-Fourrey C."/>
            <person name="LaButti K."/>
            <person name="Lindquist E.A."/>
            <person name="Lipzen A."/>
            <person name="Lundell T."/>
            <person name="Morin E."/>
            <person name="Murat C."/>
            <person name="Riley R."/>
            <person name="Ohm R."/>
            <person name="Sun H."/>
            <person name="Tunlid A."/>
            <person name="Henrissat B."/>
            <person name="Grigoriev I.V."/>
            <person name="Hibbett D.S."/>
            <person name="Martin F."/>
        </authorList>
    </citation>
    <scope>NUCLEOTIDE SEQUENCE [LARGE SCALE GENOMIC DNA]</scope>
    <source>
        <strain evidence="3">MUT 4182</strain>
    </source>
</reference>
<gene>
    <name evidence="2" type="ORF">M407DRAFT_117639</name>
</gene>
<evidence type="ECO:0000313" key="2">
    <source>
        <dbReference type="EMBL" id="KIO22511.1"/>
    </source>
</evidence>